<proteinExistence type="predicted"/>
<sequence length="243" mass="25558">MIDLLLDRAMAPFTFAMALLLGLVLLELAMALLGGSLFGLGSDAQIEAPEIAAPDLAELDLADLDLGEVELDFDGVGSELDATAGPDMPAVGGLAAWMGFGRMPFLIWLGTVLAGFGLSGFVLQSVMQAVTGGFLPGAVAAMPAAATGLWFAGRFGALFARLLPKTETQSVSERHLGRRVGVVTQGTAARGRPAEIRVTDRFGNLHYLRAEPLRDTAEIAQGTQVIVLRHRIDGGYLIVPLTD</sequence>
<evidence type="ECO:0000259" key="2">
    <source>
        <dbReference type="Pfam" id="PF07290"/>
    </source>
</evidence>
<dbReference type="Proteomes" id="UP001166293">
    <property type="component" value="Unassembled WGS sequence"/>
</dbReference>
<evidence type="ECO:0000256" key="1">
    <source>
        <dbReference type="SAM" id="Phobius"/>
    </source>
</evidence>
<name>A0ABS6N6X2_9RHOB</name>
<comment type="caution">
    <text evidence="4">The sequence shown here is derived from an EMBL/GenBank/DDBJ whole genome shotgun (WGS) entry which is preliminary data.</text>
</comment>
<dbReference type="Pfam" id="PF07290">
    <property type="entry name" value="YqiJ_OB"/>
    <property type="match status" value="1"/>
</dbReference>
<dbReference type="InterPro" id="IPR010840">
    <property type="entry name" value="YqiJ_OB"/>
</dbReference>
<keyword evidence="1" id="KW-0812">Transmembrane</keyword>
<evidence type="ECO:0000259" key="3">
    <source>
        <dbReference type="Pfam" id="PF21001"/>
    </source>
</evidence>
<evidence type="ECO:0000313" key="4">
    <source>
        <dbReference type="EMBL" id="MBV2359265.1"/>
    </source>
</evidence>
<keyword evidence="5" id="KW-1185">Reference proteome</keyword>
<keyword evidence="1" id="KW-1133">Transmembrane helix</keyword>
<accession>A0ABS6N6X2</accession>
<dbReference type="InterPro" id="IPR048376">
    <property type="entry name" value="YqiJ_N"/>
</dbReference>
<reference evidence="4" key="1">
    <citation type="submission" date="2021-06" db="EMBL/GenBank/DDBJ databases">
        <title>Thalassococcus sp. CAU 1522 isolated from sea sand, Republic of Korea.</title>
        <authorList>
            <person name="Kim W."/>
        </authorList>
    </citation>
    <scope>NUCLEOTIDE SEQUENCE</scope>
    <source>
        <strain evidence="4">CAU 1522</strain>
    </source>
</reference>
<evidence type="ECO:0000313" key="5">
    <source>
        <dbReference type="Proteomes" id="UP001166293"/>
    </source>
</evidence>
<feature type="transmembrane region" description="Helical" evidence="1">
    <location>
        <begin position="12"/>
        <end position="33"/>
    </location>
</feature>
<organism evidence="4 5">
    <name type="scientific">Thalassococcus arenae</name>
    <dbReference type="NCBI Taxonomy" id="2851652"/>
    <lineage>
        <taxon>Bacteria</taxon>
        <taxon>Pseudomonadati</taxon>
        <taxon>Pseudomonadota</taxon>
        <taxon>Alphaproteobacteria</taxon>
        <taxon>Rhodobacterales</taxon>
        <taxon>Roseobacteraceae</taxon>
        <taxon>Thalassococcus</taxon>
    </lineage>
</organism>
<protein>
    <submittedName>
        <fullName evidence="4">YqiJ family protein</fullName>
    </submittedName>
</protein>
<feature type="domain" description="Inner membrane protein YqiJ N-terminal" evidence="3">
    <location>
        <begin position="12"/>
        <end position="149"/>
    </location>
</feature>
<dbReference type="EMBL" id="JAHRWL010000001">
    <property type="protein sequence ID" value="MBV2359265.1"/>
    <property type="molecule type" value="Genomic_DNA"/>
</dbReference>
<gene>
    <name evidence="4" type="ORF">KUH32_05745</name>
</gene>
<feature type="domain" description="Inner membrane protein YqiJ OB-fold" evidence="2">
    <location>
        <begin position="179"/>
        <end position="231"/>
    </location>
</feature>
<feature type="transmembrane region" description="Helical" evidence="1">
    <location>
        <begin position="133"/>
        <end position="152"/>
    </location>
</feature>
<keyword evidence="1" id="KW-0472">Membrane</keyword>
<feature type="transmembrane region" description="Helical" evidence="1">
    <location>
        <begin position="105"/>
        <end position="127"/>
    </location>
</feature>
<dbReference type="Pfam" id="PF21001">
    <property type="entry name" value="YqiJ_N"/>
    <property type="match status" value="1"/>
</dbReference>
<dbReference type="RefSeq" id="WP_217777087.1">
    <property type="nucleotide sequence ID" value="NZ_JAHRWL010000001.1"/>
</dbReference>